<name>A0A484MJ38_9ASTE</name>
<protein>
    <submittedName>
        <fullName evidence="3">Uncharacterized protein</fullName>
    </submittedName>
</protein>
<organism evidence="3 4">
    <name type="scientific">Cuscuta campestris</name>
    <dbReference type="NCBI Taxonomy" id="132261"/>
    <lineage>
        <taxon>Eukaryota</taxon>
        <taxon>Viridiplantae</taxon>
        <taxon>Streptophyta</taxon>
        <taxon>Embryophyta</taxon>
        <taxon>Tracheophyta</taxon>
        <taxon>Spermatophyta</taxon>
        <taxon>Magnoliopsida</taxon>
        <taxon>eudicotyledons</taxon>
        <taxon>Gunneridae</taxon>
        <taxon>Pentapetalae</taxon>
        <taxon>asterids</taxon>
        <taxon>lamiids</taxon>
        <taxon>Solanales</taxon>
        <taxon>Convolvulaceae</taxon>
        <taxon>Cuscuteae</taxon>
        <taxon>Cuscuta</taxon>
        <taxon>Cuscuta subgen. Grammica</taxon>
        <taxon>Cuscuta sect. Cleistogrammica</taxon>
    </lineage>
</organism>
<sequence length="224" mass="25281">MVAGYGGSNRVARVPPKPMKQRGTGYPPRATLRRLRAKVTQMGEDGLDALEQLAEDSPSRSLQLEEKLERAEAHNRGLQDLTAWQLEEMAYLSRVAGRANAEILQLKEENTQLMGEVSQLKEGAELKEKEFPRRAKQWMEENVVEVARVLTSTPERTMEGFKLLYREENGKEMITQIGSYGFMSGKKRDREASHAILAETDPNFNAKAYGLAPYRMKSLLPLSP</sequence>
<reference evidence="3 4" key="1">
    <citation type="submission" date="2018-04" db="EMBL/GenBank/DDBJ databases">
        <authorList>
            <person name="Vogel A."/>
        </authorList>
    </citation>
    <scope>NUCLEOTIDE SEQUENCE [LARGE SCALE GENOMIC DNA]</scope>
</reference>
<accession>A0A484MJ38</accession>
<dbReference type="AlphaFoldDB" id="A0A484MJ38"/>
<dbReference type="EMBL" id="OOIL02003592">
    <property type="protein sequence ID" value="VFQ88537.1"/>
    <property type="molecule type" value="Genomic_DNA"/>
</dbReference>
<feature type="coiled-coil region" evidence="1">
    <location>
        <begin position="61"/>
        <end position="123"/>
    </location>
</feature>
<dbReference type="Proteomes" id="UP000595140">
    <property type="component" value="Unassembled WGS sequence"/>
</dbReference>
<keyword evidence="4" id="KW-1185">Reference proteome</keyword>
<proteinExistence type="predicted"/>
<evidence type="ECO:0000313" key="3">
    <source>
        <dbReference type="EMBL" id="VFQ88537.1"/>
    </source>
</evidence>
<feature type="region of interest" description="Disordered" evidence="2">
    <location>
        <begin position="1"/>
        <end position="28"/>
    </location>
</feature>
<gene>
    <name evidence="3" type="ORF">CCAM_LOCUS30313</name>
</gene>
<evidence type="ECO:0000256" key="2">
    <source>
        <dbReference type="SAM" id="MobiDB-lite"/>
    </source>
</evidence>
<keyword evidence="1" id="KW-0175">Coiled coil</keyword>
<evidence type="ECO:0000256" key="1">
    <source>
        <dbReference type="SAM" id="Coils"/>
    </source>
</evidence>
<evidence type="ECO:0000313" key="4">
    <source>
        <dbReference type="Proteomes" id="UP000595140"/>
    </source>
</evidence>